<dbReference type="GO" id="GO:0004476">
    <property type="term" value="F:mannose-6-phosphate isomerase activity"/>
    <property type="evidence" value="ECO:0007669"/>
    <property type="project" value="UniProtKB-EC"/>
</dbReference>
<dbReference type="CDD" id="cd07011">
    <property type="entry name" value="cupin_PMI_type_I_N"/>
    <property type="match status" value="1"/>
</dbReference>
<evidence type="ECO:0000256" key="7">
    <source>
        <dbReference type="ARBA" id="ARBA00023235"/>
    </source>
</evidence>
<feature type="domain" description="Phosphomannose isomerase type I catalytic" evidence="8">
    <location>
        <begin position="5"/>
        <end position="144"/>
    </location>
</feature>
<accession>A0ABY8BZB9</accession>
<evidence type="ECO:0000256" key="4">
    <source>
        <dbReference type="ARBA" id="ARBA00011956"/>
    </source>
</evidence>
<dbReference type="InterPro" id="IPR014710">
    <property type="entry name" value="RmlC-like_jellyroll"/>
</dbReference>
<organism evidence="9 10">
    <name type="scientific">Microbacterium horticulturae</name>
    <dbReference type="NCBI Taxonomy" id="3028316"/>
    <lineage>
        <taxon>Bacteria</taxon>
        <taxon>Bacillati</taxon>
        <taxon>Actinomycetota</taxon>
        <taxon>Actinomycetes</taxon>
        <taxon>Micrococcales</taxon>
        <taxon>Microbacteriaceae</taxon>
        <taxon>Microbacterium</taxon>
    </lineage>
</organism>
<keyword evidence="7 9" id="KW-0413">Isomerase</keyword>
<protein>
    <recommendedName>
        <fullName evidence="4">mannose-6-phosphate isomerase</fullName>
        <ecNumber evidence="4">5.3.1.8</ecNumber>
    </recommendedName>
</protein>
<evidence type="ECO:0000256" key="5">
    <source>
        <dbReference type="ARBA" id="ARBA00022723"/>
    </source>
</evidence>
<evidence type="ECO:0000313" key="9">
    <source>
        <dbReference type="EMBL" id="WEG09290.1"/>
    </source>
</evidence>
<evidence type="ECO:0000256" key="3">
    <source>
        <dbReference type="ARBA" id="ARBA00010772"/>
    </source>
</evidence>
<comment type="catalytic activity">
    <reaction evidence="1">
        <text>D-mannose 6-phosphate = D-fructose 6-phosphate</text>
        <dbReference type="Rhea" id="RHEA:12356"/>
        <dbReference type="ChEBI" id="CHEBI:58735"/>
        <dbReference type="ChEBI" id="CHEBI:61527"/>
        <dbReference type="EC" id="5.3.1.8"/>
    </reaction>
</comment>
<proteinExistence type="inferred from homology"/>
<evidence type="ECO:0000313" key="10">
    <source>
        <dbReference type="Proteomes" id="UP001214553"/>
    </source>
</evidence>
<dbReference type="InterPro" id="IPR001250">
    <property type="entry name" value="Man6P_Isoase-1"/>
</dbReference>
<dbReference type="InterPro" id="IPR016305">
    <property type="entry name" value="Mannose-6-P_Isomerase"/>
</dbReference>
<dbReference type="Gene3D" id="1.10.441.10">
    <property type="entry name" value="Phosphomannose Isomerase, domain 2"/>
    <property type="match status" value="1"/>
</dbReference>
<dbReference type="Proteomes" id="UP001214553">
    <property type="component" value="Chromosome"/>
</dbReference>
<evidence type="ECO:0000256" key="1">
    <source>
        <dbReference type="ARBA" id="ARBA00000757"/>
    </source>
</evidence>
<gene>
    <name evidence="9" type="primary">manA</name>
    <name evidence="9" type="ORF">PU630_01635</name>
</gene>
<evidence type="ECO:0000256" key="6">
    <source>
        <dbReference type="ARBA" id="ARBA00022833"/>
    </source>
</evidence>
<dbReference type="RefSeq" id="WP_275278614.1">
    <property type="nucleotide sequence ID" value="NZ_CP119108.1"/>
</dbReference>
<dbReference type="InterPro" id="IPR046457">
    <property type="entry name" value="PMI_typeI_cat"/>
</dbReference>
<dbReference type="SUPFAM" id="SSF51182">
    <property type="entry name" value="RmlC-like cupins"/>
    <property type="match status" value="1"/>
</dbReference>
<dbReference type="PANTHER" id="PTHR10309:SF0">
    <property type="entry name" value="MANNOSE-6-PHOSPHATE ISOMERASE"/>
    <property type="match status" value="1"/>
</dbReference>
<dbReference type="EC" id="5.3.1.8" evidence="4"/>
<keyword evidence="10" id="KW-1185">Reference proteome</keyword>
<dbReference type="PRINTS" id="PR00714">
    <property type="entry name" value="MAN6PISMRASE"/>
</dbReference>
<dbReference type="InterPro" id="IPR011051">
    <property type="entry name" value="RmlC_Cupin_sf"/>
</dbReference>
<comment type="cofactor">
    <cofactor evidence="2">
        <name>Zn(2+)</name>
        <dbReference type="ChEBI" id="CHEBI:29105"/>
    </cofactor>
</comment>
<evidence type="ECO:0000259" key="8">
    <source>
        <dbReference type="Pfam" id="PF20511"/>
    </source>
</evidence>
<evidence type="ECO:0000256" key="2">
    <source>
        <dbReference type="ARBA" id="ARBA00001947"/>
    </source>
</evidence>
<name>A0ABY8BZB9_9MICO</name>
<dbReference type="PIRSF" id="PIRSF001480">
    <property type="entry name" value="Mannose-6-phosphate_isomerase"/>
    <property type="match status" value="1"/>
</dbReference>
<dbReference type="PANTHER" id="PTHR10309">
    <property type="entry name" value="MANNOSE-6-PHOSPHATE ISOMERASE"/>
    <property type="match status" value="1"/>
</dbReference>
<dbReference type="Pfam" id="PF20511">
    <property type="entry name" value="PMI_typeI_cat"/>
    <property type="match status" value="1"/>
</dbReference>
<dbReference type="EMBL" id="CP119108">
    <property type="protein sequence ID" value="WEG09290.1"/>
    <property type="molecule type" value="Genomic_DNA"/>
</dbReference>
<keyword evidence="6" id="KW-0862">Zinc</keyword>
<reference evidence="9 10" key="1">
    <citation type="submission" date="2023-03" db="EMBL/GenBank/DDBJ databases">
        <title>Genome sequence of Microbacterium sp. KACC 23027.</title>
        <authorList>
            <person name="Kim S."/>
            <person name="Heo J."/>
            <person name="Kwon S.-W."/>
        </authorList>
    </citation>
    <scope>NUCLEOTIDE SEQUENCE [LARGE SCALE GENOMIC DNA]</scope>
    <source>
        <strain evidence="9 10">KACC 23027</strain>
    </source>
</reference>
<dbReference type="NCBIfam" id="TIGR00218">
    <property type="entry name" value="manA"/>
    <property type="match status" value="1"/>
</dbReference>
<keyword evidence="5" id="KW-0479">Metal-binding</keyword>
<comment type="similarity">
    <text evidence="3">Belongs to the mannose-6-phosphate isomerase type 1 family.</text>
</comment>
<dbReference type="Gene3D" id="2.60.120.10">
    <property type="entry name" value="Jelly Rolls"/>
    <property type="match status" value="2"/>
</dbReference>
<sequence length="384" mass="39752">MAALIPLTNTPRDYAWGTIDGVARTLGWAPTGGPEAELWLGAHPLSPSEPAASSDAPEWHDLAEWEQQSGAALPYLLKLLSATSPLSLQAHPTPEQAAEGFAREEAAGLPLTARERNYKDPNAKPELIVAVDDGFEALCGFRPVSETLALIDALAQASDAPAPLQAWRDAASAGVREGFVWLLSGAPEVDAAVAAATAVAHAHPDDFELIVRLSGEYPGDPGILVAQMLNHVTLAAGVALWLPAGNIHAYLRGTGVELMGPSDNVLRGGLTPKHVDRDELQKVLDFTPGLASHLSPVAVSQNIVSYRPASVPSGEGVDFELLLVTGDATVTTGSAAIALAVDGSFTLSTEGVDAAAARGAIVFVDAPAEVRVSGAGRLFIATGV</sequence>